<evidence type="ECO:0000313" key="3">
    <source>
        <dbReference type="Proteomes" id="UP000184327"/>
    </source>
</evidence>
<dbReference type="EMBL" id="FQUZ01000015">
    <property type="protein sequence ID" value="SHF19199.1"/>
    <property type="molecule type" value="Genomic_DNA"/>
</dbReference>
<sequence>MRMAYVCADPGIPVFGCKGASVHVQEVLRGLLKQGVDVTLIAQRFDGEPPAGLEGLKCLALPPLPRGSALERAQGALTAGHAALRSALQSLAPLDWVYERYSLWSDAGMAYAREQGIPGLLEVNAPLIEEQRTHRELPLEHEARRVAQSVFADATAMIAVSPGVKQYLQAQGAEPQRVQVVANGVDPARFATAAAGRAGRMARRAHDSGAEPAVIGFLGTLKPWHGLPTLVQAFERLHRQYPHTRLLVVGDGPEQAAIRADLVARGLEAHVRFAGAVEPAQVPGWLAQMDVAVAPYPQLAEFYFSPLKIYEYMAAGLPVVATRVGHLESVVLHGETGLLVPPQQPEQMAEAIAQLLNDPAQQARMGHNGRRLAEQERSWDAVVQRIVHTMRTTPLQPPRPLA</sequence>
<dbReference type="Gene3D" id="3.40.50.2000">
    <property type="entry name" value="Glycogen Phosphorylase B"/>
    <property type="match status" value="2"/>
</dbReference>
<organism evidence="2 3">
    <name type="scientific">Lampropedia hyalina DSM 16112</name>
    <dbReference type="NCBI Taxonomy" id="1122156"/>
    <lineage>
        <taxon>Bacteria</taxon>
        <taxon>Pseudomonadati</taxon>
        <taxon>Pseudomonadota</taxon>
        <taxon>Betaproteobacteria</taxon>
        <taxon>Burkholderiales</taxon>
        <taxon>Comamonadaceae</taxon>
        <taxon>Lampropedia</taxon>
    </lineage>
</organism>
<keyword evidence="3" id="KW-1185">Reference proteome</keyword>
<dbReference type="STRING" id="1122156.SAMN02745117_01477"/>
<accession>A0A1M4ZMC6</accession>
<dbReference type="AlphaFoldDB" id="A0A1M4ZMC6"/>
<dbReference type="PANTHER" id="PTHR45947:SF3">
    <property type="entry name" value="SULFOQUINOVOSYL TRANSFERASE SQD2"/>
    <property type="match status" value="1"/>
</dbReference>
<reference evidence="2 3" key="1">
    <citation type="submission" date="2016-11" db="EMBL/GenBank/DDBJ databases">
        <authorList>
            <person name="Jaros S."/>
            <person name="Januszkiewicz K."/>
            <person name="Wedrychowicz H."/>
        </authorList>
    </citation>
    <scope>NUCLEOTIDE SEQUENCE [LARGE SCALE GENOMIC DNA]</scope>
    <source>
        <strain evidence="2 3">DSM 16112</strain>
    </source>
</reference>
<gene>
    <name evidence="2" type="ORF">SAMN02745117_01477</name>
</gene>
<evidence type="ECO:0000313" key="2">
    <source>
        <dbReference type="EMBL" id="SHF19199.1"/>
    </source>
</evidence>
<dbReference type="PANTHER" id="PTHR45947">
    <property type="entry name" value="SULFOQUINOVOSYL TRANSFERASE SQD2"/>
    <property type="match status" value="1"/>
</dbReference>
<dbReference type="Proteomes" id="UP000184327">
    <property type="component" value="Unassembled WGS sequence"/>
</dbReference>
<keyword evidence="2" id="KW-0808">Transferase</keyword>
<dbReference type="InterPro" id="IPR050194">
    <property type="entry name" value="Glycosyltransferase_grp1"/>
</dbReference>
<dbReference type="Pfam" id="PF13439">
    <property type="entry name" value="Glyco_transf_4"/>
    <property type="match status" value="1"/>
</dbReference>
<dbReference type="CDD" id="cd03801">
    <property type="entry name" value="GT4_PimA-like"/>
    <property type="match status" value="1"/>
</dbReference>
<protein>
    <submittedName>
        <fullName evidence="2">Glycosyltransferase involved in cell wall bisynthesis</fullName>
    </submittedName>
</protein>
<dbReference type="GO" id="GO:0016757">
    <property type="term" value="F:glycosyltransferase activity"/>
    <property type="evidence" value="ECO:0007669"/>
    <property type="project" value="TreeGrafter"/>
</dbReference>
<dbReference type="SUPFAM" id="SSF53756">
    <property type="entry name" value="UDP-Glycosyltransferase/glycogen phosphorylase"/>
    <property type="match status" value="1"/>
</dbReference>
<feature type="domain" description="Glycosyltransferase subfamily 4-like N-terminal" evidence="1">
    <location>
        <begin position="19"/>
        <end position="189"/>
    </location>
</feature>
<name>A0A1M4ZMC6_9BURK</name>
<dbReference type="RefSeq" id="WP_073356061.1">
    <property type="nucleotide sequence ID" value="NZ_FQUZ01000015.1"/>
</dbReference>
<evidence type="ECO:0000259" key="1">
    <source>
        <dbReference type="Pfam" id="PF13439"/>
    </source>
</evidence>
<dbReference type="Pfam" id="PF13692">
    <property type="entry name" value="Glyco_trans_1_4"/>
    <property type="match status" value="1"/>
</dbReference>
<dbReference type="InterPro" id="IPR028098">
    <property type="entry name" value="Glyco_trans_4-like_N"/>
</dbReference>
<proteinExistence type="predicted"/>
<dbReference type="OrthoDB" id="267270at2"/>